<protein>
    <recommendedName>
        <fullName evidence="10">Clp R domain-containing protein</fullName>
    </recommendedName>
</protein>
<dbReference type="SUPFAM" id="SSF81923">
    <property type="entry name" value="Double Clp-N motif"/>
    <property type="match status" value="1"/>
</dbReference>
<feature type="domain" description="AAA+ ATPase" evidence="6">
    <location>
        <begin position="658"/>
        <end position="824"/>
    </location>
</feature>
<evidence type="ECO:0000256" key="1">
    <source>
        <dbReference type="ARBA" id="ARBA00022737"/>
    </source>
</evidence>
<dbReference type="GO" id="GO:0034605">
    <property type="term" value="P:cellular response to heat"/>
    <property type="evidence" value="ECO:0007669"/>
    <property type="project" value="TreeGrafter"/>
</dbReference>
<feature type="transmembrane region" description="Helical" evidence="5">
    <location>
        <begin position="69"/>
        <end position="91"/>
    </location>
</feature>
<dbReference type="InterPro" id="IPR003959">
    <property type="entry name" value="ATPase_AAA_core"/>
</dbReference>
<keyword evidence="3" id="KW-0067">ATP-binding</keyword>
<dbReference type="Pfam" id="PF17871">
    <property type="entry name" value="AAA_lid_9"/>
    <property type="match status" value="1"/>
</dbReference>
<dbReference type="InterPro" id="IPR003593">
    <property type="entry name" value="AAA+_ATPase"/>
</dbReference>
<dbReference type="InterPro" id="IPR036628">
    <property type="entry name" value="Clp_N_dom_sf"/>
</dbReference>
<dbReference type="PANTHER" id="PTHR11638">
    <property type="entry name" value="ATP-DEPENDENT CLP PROTEASE"/>
    <property type="match status" value="1"/>
</dbReference>
<dbReference type="InterPro" id="IPR027417">
    <property type="entry name" value="P-loop_NTPase"/>
</dbReference>
<dbReference type="Gene3D" id="3.40.50.300">
    <property type="entry name" value="P-loop containing nucleotide triphosphate hydrolases"/>
    <property type="match status" value="2"/>
</dbReference>
<dbReference type="Proteomes" id="UP000228896">
    <property type="component" value="Unassembled WGS sequence"/>
</dbReference>
<dbReference type="Pfam" id="PF02861">
    <property type="entry name" value="Clp_N"/>
    <property type="match status" value="1"/>
</dbReference>
<sequence length="917" mass="103364">MAGQELKSNIEYIICSVCNGSGKNKHGLDCPDCAGMGLGVFWEGAFYYWGPKLGLAVIKLSHLKRKINIIVNICSFLIGLAGLLALGWWFWTNNGLAEYGGDIEKLAFWRVKNWLILFFWISMIFSLFVFYRLSEEEVLKQKIKKLTYESRKRMVALPNNWDELKKYNARIDVSAGYSEEAMAVVEKAYILAQSLKHGQVAIMHLFYSLFTDKTVLAFFSRLNVNKKDLFNIIKNRITGIQDKGKTELSLSVKKVLIASYILALNLKQNKVKVLNLILPCNYQDKVLAEILYDLAIDNDKIINCLKWFIIDDEMMARYRIYRKMARFKPGSNMDRAYTAVATPVLNHFAYDLTLAAKWGRLEFCVARENEIKKIFQQLESGHTGVILYGEDGIGKNSIVEGIAQMMVEEDVPKILKDKRLIKLDVSRLISGAIAAKAQERLLVIIDEIIKSGNIILYINNIENLVGITAGDEESMDLSEVLVEAIERKNIFCLATATNQNYVNYIEDTSLGAIMANIKIKEPDINEAIQIVESKIGPLEFKYKVYFSYNAVEDVIKLTAKYIHDEFLPAKAIKILELVAVKVAQTKGEAVMVDRNDIAAVISEVTGIPLLKITEEESDILLNLEAKIHERMINQEEAVNMVAASLRRARAEMSENKRPIASFLFLGPTGVGKTELAKTVADIYFGSEKNMIRLDMSEYQHQDSIGKMIGETGSRGYLTEAVRKAPFSLILLDEIEKAHKDILNLFLQVMDDGRLTDAGGRTIDFTNAIIIATSNAGAVFIQEQLRAGINIEMIKEDLINEYLNKVMRPELLNRFDGIIVFKPLSMANVEAIAGLMLKGIGKMLEAKGIRMKVAREAVKKLARAGFDPKFGARPLRRLLQDKIENVIANKILSGELVRRDTLVIDSSAEIKIEKRQKL</sequence>
<evidence type="ECO:0000259" key="7">
    <source>
        <dbReference type="SMART" id="SM01086"/>
    </source>
</evidence>
<evidence type="ECO:0008006" key="10">
    <source>
        <dbReference type="Google" id="ProtNLM"/>
    </source>
</evidence>
<keyword evidence="5" id="KW-0472">Membrane</keyword>
<evidence type="ECO:0000256" key="2">
    <source>
        <dbReference type="ARBA" id="ARBA00022741"/>
    </source>
</evidence>
<evidence type="ECO:0000259" key="6">
    <source>
        <dbReference type="SMART" id="SM00382"/>
    </source>
</evidence>
<dbReference type="Pfam" id="PF10431">
    <property type="entry name" value="ClpB_D2-small"/>
    <property type="match status" value="1"/>
</dbReference>
<dbReference type="SUPFAM" id="SSF52540">
    <property type="entry name" value="P-loop containing nucleoside triphosphate hydrolases"/>
    <property type="match status" value="2"/>
</dbReference>
<dbReference type="Pfam" id="PF07724">
    <property type="entry name" value="AAA_2"/>
    <property type="match status" value="1"/>
</dbReference>
<dbReference type="GO" id="GO:0005737">
    <property type="term" value="C:cytoplasm"/>
    <property type="evidence" value="ECO:0007669"/>
    <property type="project" value="TreeGrafter"/>
</dbReference>
<dbReference type="PANTHER" id="PTHR11638:SF18">
    <property type="entry name" value="HEAT SHOCK PROTEIN 104"/>
    <property type="match status" value="1"/>
</dbReference>
<dbReference type="SMART" id="SM01086">
    <property type="entry name" value="ClpB_D2-small"/>
    <property type="match status" value="1"/>
</dbReference>
<dbReference type="InterPro" id="IPR050130">
    <property type="entry name" value="ClpA_ClpB"/>
</dbReference>
<dbReference type="InterPro" id="IPR004176">
    <property type="entry name" value="Clp_R_N"/>
</dbReference>
<keyword evidence="1" id="KW-0677">Repeat</keyword>
<dbReference type="InterPro" id="IPR041546">
    <property type="entry name" value="ClpA/ClpB_AAA_lid"/>
</dbReference>
<evidence type="ECO:0000313" key="9">
    <source>
        <dbReference type="Proteomes" id="UP000228896"/>
    </source>
</evidence>
<feature type="domain" description="Clp ATPase C-terminal" evidence="7">
    <location>
        <begin position="823"/>
        <end position="911"/>
    </location>
</feature>
<keyword evidence="2" id="KW-0547">Nucleotide-binding</keyword>
<evidence type="ECO:0000256" key="5">
    <source>
        <dbReference type="SAM" id="Phobius"/>
    </source>
</evidence>
<accession>A0A2M7DN09</accession>
<dbReference type="SMART" id="SM00382">
    <property type="entry name" value="AAA"/>
    <property type="match status" value="2"/>
</dbReference>
<dbReference type="InterPro" id="IPR019489">
    <property type="entry name" value="Clp_ATPase_C"/>
</dbReference>
<feature type="domain" description="AAA+ ATPase" evidence="6">
    <location>
        <begin position="381"/>
        <end position="525"/>
    </location>
</feature>
<dbReference type="CDD" id="cd19499">
    <property type="entry name" value="RecA-like_ClpB_Hsp104-like"/>
    <property type="match status" value="1"/>
</dbReference>
<dbReference type="GO" id="GO:0016887">
    <property type="term" value="F:ATP hydrolysis activity"/>
    <property type="evidence" value="ECO:0007669"/>
    <property type="project" value="InterPro"/>
</dbReference>
<feature type="transmembrane region" description="Helical" evidence="5">
    <location>
        <begin position="111"/>
        <end position="133"/>
    </location>
</feature>
<dbReference type="PRINTS" id="PR00300">
    <property type="entry name" value="CLPPROTEASEA"/>
</dbReference>
<evidence type="ECO:0000313" key="8">
    <source>
        <dbReference type="EMBL" id="PIV51150.1"/>
    </source>
</evidence>
<dbReference type="AlphaFoldDB" id="A0A2M7DN09"/>
<keyword evidence="5" id="KW-1133">Transmembrane helix</keyword>
<gene>
    <name evidence="8" type="ORF">COS18_03215</name>
</gene>
<dbReference type="GO" id="GO:0005524">
    <property type="term" value="F:ATP binding"/>
    <property type="evidence" value="ECO:0007669"/>
    <property type="project" value="UniProtKB-KW"/>
</dbReference>
<dbReference type="Gene3D" id="1.10.1780.10">
    <property type="entry name" value="Clp, N-terminal domain"/>
    <property type="match status" value="1"/>
</dbReference>
<comment type="caution">
    <text evidence="8">The sequence shown here is derived from an EMBL/GenBank/DDBJ whole genome shotgun (WGS) entry which is preliminary data.</text>
</comment>
<keyword evidence="4" id="KW-0143">Chaperone</keyword>
<proteinExistence type="predicted"/>
<dbReference type="Gene3D" id="1.10.8.60">
    <property type="match status" value="2"/>
</dbReference>
<evidence type="ECO:0000256" key="3">
    <source>
        <dbReference type="ARBA" id="ARBA00022840"/>
    </source>
</evidence>
<keyword evidence="5" id="KW-0812">Transmembrane</keyword>
<dbReference type="Pfam" id="PF00004">
    <property type="entry name" value="AAA"/>
    <property type="match status" value="1"/>
</dbReference>
<evidence type="ECO:0000256" key="4">
    <source>
        <dbReference type="ARBA" id="ARBA00023186"/>
    </source>
</evidence>
<organism evidence="8 9">
    <name type="scientific">Candidatus Falkowbacteria bacterium CG02_land_8_20_14_3_00_36_14</name>
    <dbReference type="NCBI Taxonomy" id="1974560"/>
    <lineage>
        <taxon>Bacteria</taxon>
        <taxon>Candidatus Falkowiibacteriota</taxon>
    </lineage>
</organism>
<dbReference type="InterPro" id="IPR001270">
    <property type="entry name" value="ClpA/B"/>
</dbReference>
<dbReference type="EMBL" id="PETS01000078">
    <property type="protein sequence ID" value="PIV51150.1"/>
    <property type="molecule type" value="Genomic_DNA"/>
</dbReference>
<reference evidence="9" key="1">
    <citation type="submission" date="2017-09" db="EMBL/GenBank/DDBJ databases">
        <title>Depth-based differentiation of microbial function through sediment-hosted aquifers and enrichment of novel symbionts in the deep terrestrial subsurface.</title>
        <authorList>
            <person name="Probst A.J."/>
            <person name="Ladd B."/>
            <person name="Jarett J.K."/>
            <person name="Geller-Mcgrath D.E."/>
            <person name="Sieber C.M.K."/>
            <person name="Emerson J.B."/>
            <person name="Anantharaman K."/>
            <person name="Thomas B.C."/>
            <person name="Malmstrom R."/>
            <person name="Stieglmeier M."/>
            <person name="Klingl A."/>
            <person name="Woyke T."/>
            <person name="Ryan C.M."/>
            <person name="Banfield J.F."/>
        </authorList>
    </citation>
    <scope>NUCLEOTIDE SEQUENCE [LARGE SCALE GENOMIC DNA]</scope>
</reference>
<name>A0A2M7DN09_9BACT</name>